<protein>
    <recommendedName>
        <fullName evidence="2">Type II secretion system protein H</fullName>
    </recommendedName>
    <alternativeName>
        <fullName evidence="10">General secretion pathway protein H</fullName>
    </alternativeName>
</protein>
<name>A0A094JVY9_9GAMM</name>
<dbReference type="OrthoDB" id="6076129at2"/>
<keyword evidence="8 11" id="KW-0472">Membrane</keyword>
<dbReference type="EMBL" id="JPEO01000015">
    <property type="protein sequence ID" value="KFZ36616.1"/>
    <property type="molecule type" value="Genomic_DNA"/>
</dbReference>
<keyword evidence="3" id="KW-1003">Cell membrane</keyword>
<keyword evidence="14" id="KW-1185">Reference proteome</keyword>
<dbReference type="PROSITE" id="PS00409">
    <property type="entry name" value="PROKAR_NTER_METHYL"/>
    <property type="match status" value="1"/>
</dbReference>
<evidence type="ECO:0000256" key="3">
    <source>
        <dbReference type="ARBA" id="ARBA00022475"/>
    </source>
</evidence>
<comment type="similarity">
    <text evidence="9">Belongs to the GSP H family.</text>
</comment>
<evidence type="ECO:0000256" key="9">
    <source>
        <dbReference type="ARBA" id="ARBA00025772"/>
    </source>
</evidence>
<dbReference type="Proteomes" id="UP000029264">
    <property type="component" value="Unassembled WGS sequence"/>
</dbReference>
<dbReference type="Gene3D" id="3.55.40.10">
    <property type="entry name" value="minor pseudopilin epsh domain"/>
    <property type="match status" value="1"/>
</dbReference>
<dbReference type="SUPFAM" id="SSF54523">
    <property type="entry name" value="Pili subunits"/>
    <property type="match status" value="1"/>
</dbReference>
<dbReference type="Pfam" id="PF07963">
    <property type="entry name" value="N_methyl"/>
    <property type="match status" value="1"/>
</dbReference>
<dbReference type="InterPro" id="IPR002416">
    <property type="entry name" value="T2SS_protein-GspH"/>
</dbReference>
<feature type="transmembrane region" description="Helical" evidence="11">
    <location>
        <begin position="12"/>
        <end position="34"/>
    </location>
</feature>
<keyword evidence="5" id="KW-0997">Cell inner membrane</keyword>
<keyword evidence="7 11" id="KW-1133">Transmembrane helix</keyword>
<sequence length="191" mass="21293">MNKAKRQQGFTLLEVMLVVLLMGLMAAAVTMSIGSGGQQQVLSREAQRFMATTEALQDEAVLSGGFFGIVVEEHKYHFVVMHEGKWHPIEQDNLLSERELPAGIVTDLEVEGLPLEQDEEQQSWFDEPLIDTNAEEKKKFPEPQIMLLPSGEMTSFKLRFIAAGDAGQQLEKLVSGNNLGRLMLGEFDELS</sequence>
<evidence type="ECO:0000259" key="12">
    <source>
        <dbReference type="Pfam" id="PF12019"/>
    </source>
</evidence>
<dbReference type="GO" id="GO:0015627">
    <property type="term" value="C:type II protein secretion system complex"/>
    <property type="evidence" value="ECO:0007669"/>
    <property type="project" value="InterPro"/>
</dbReference>
<keyword evidence="4" id="KW-0488">Methylation</keyword>
<evidence type="ECO:0000313" key="13">
    <source>
        <dbReference type="EMBL" id="KFZ36616.1"/>
    </source>
</evidence>
<dbReference type="STRING" id="1515746.HR45_15060"/>
<evidence type="ECO:0000256" key="8">
    <source>
        <dbReference type="ARBA" id="ARBA00023136"/>
    </source>
</evidence>
<dbReference type="AlphaFoldDB" id="A0A094JVY9"/>
<gene>
    <name evidence="13" type="ORF">HR45_15060</name>
</gene>
<organism evidence="13 14">
    <name type="scientific">Shewanella mangrovi</name>
    <dbReference type="NCBI Taxonomy" id="1515746"/>
    <lineage>
        <taxon>Bacteria</taxon>
        <taxon>Pseudomonadati</taxon>
        <taxon>Pseudomonadota</taxon>
        <taxon>Gammaproteobacteria</taxon>
        <taxon>Alteromonadales</taxon>
        <taxon>Shewanellaceae</taxon>
        <taxon>Shewanella</taxon>
    </lineage>
</organism>
<dbReference type="GO" id="GO:0005886">
    <property type="term" value="C:plasma membrane"/>
    <property type="evidence" value="ECO:0007669"/>
    <property type="project" value="UniProtKB-SubCell"/>
</dbReference>
<dbReference type="InterPro" id="IPR012902">
    <property type="entry name" value="N_methyl_site"/>
</dbReference>
<evidence type="ECO:0000256" key="4">
    <source>
        <dbReference type="ARBA" id="ARBA00022481"/>
    </source>
</evidence>
<keyword evidence="6 11" id="KW-0812">Transmembrane</keyword>
<dbReference type="InterPro" id="IPR045584">
    <property type="entry name" value="Pilin-like"/>
</dbReference>
<dbReference type="Pfam" id="PF12019">
    <property type="entry name" value="GspH"/>
    <property type="match status" value="1"/>
</dbReference>
<dbReference type="NCBIfam" id="TIGR02532">
    <property type="entry name" value="IV_pilin_GFxxxE"/>
    <property type="match status" value="1"/>
</dbReference>
<dbReference type="NCBIfam" id="TIGR01708">
    <property type="entry name" value="typeII_sec_gspH"/>
    <property type="match status" value="1"/>
</dbReference>
<feature type="domain" description="General secretion pathway GspH" evidence="12">
    <location>
        <begin position="45"/>
        <end position="180"/>
    </location>
</feature>
<comment type="subcellular location">
    <subcellularLocation>
        <location evidence="1">Cell inner membrane</location>
        <topology evidence="1">Single-pass membrane protein</topology>
    </subcellularLocation>
</comment>
<evidence type="ECO:0000256" key="10">
    <source>
        <dbReference type="ARBA" id="ARBA00030775"/>
    </source>
</evidence>
<dbReference type="InterPro" id="IPR049875">
    <property type="entry name" value="TypeII_GspH"/>
</dbReference>
<dbReference type="PRINTS" id="PR00885">
    <property type="entry name" value="BCTERIALGSPH"/>
</dbReference>
<reference evidence="13 14" key="1">
    <citation type="submission" date="2014-06" db="EMBL/GenBank/DDBJ databases">
        <title>Shewanella sp. YQH10.</title>
        <authorList>
            <person name="Liu Y."/>
            <person name="Zeng R."/>
        </authorList>
    </citation>
    <scope>NUCLEOTIDE SEQUENCE [LARGE SCALE GENOMIC DNA]</scope>
    <source>
        <strain evidence="13 14">YQH10</strain>
    </source>
</reference>
<evidence type="ECO:0000256" key="6">
    <source>
        <dbReference type="ARBA" id="ARBA00022692"/>
    </source>
</evidence>
<evidence type="ECO:0000256" key="1">
    <source>
        <dbReference type="ARBA" id="ARBA00004377"/>
    </source>
</evidence>
<accession>A0A094JVY9</accession>
<dbReference type="eggNOG" id="COG2165">
    <property type="taxonomic scope" value="Bacteria"/>
</dbReference>
<evidence type="ECO:0000256" key="11">
    <source>
        <dbReference type="SAM" id="Phobius"/>
    </source>
</evidence>
<comment type="caution">
    <text evidence="13">The sequence shown here is derived from an EMBL/GenBank/DDBJ whole genome shotgun (WGS) entry which is preliminary data.</text>
</comment>
<evidence type="ECO:0000256" key="5">
    <source>
        <dbReference type="ARBA" id="ARBA00022519"/>
    </source>
</evidence>
<dbReference type="InterPro" id="IPR022346">
    <property type="entry name" value="T2SS_GspH"/>
</dbReference>
<proteinExistence type="inferred from homology"/>
<dbReference type="GO" id="GO:0015628">
    <property type="term" value="P:protein secretion by the type II secretion system"/>
    <property type="evidence" value="ECO:0007669"/>
    <property type="project" value="InterPro"/>
</dbReference>
<evidence type="ECO:0000256" key="2">
    <source>
        <dbReference type="ARBA" id="ARBA00021549"/>
    </source>
</evidence>
<evidence type="ECO:0000313" key="14">
    <source>
        <dbReference type="Proteomes" id="UP000029264"/>
    </source>
</evidence>
<evidence type="ECO:0000256" key="7">
    <source>
        <dbReference type="ARBA" id="ARBA00022989"/>
    </source>
</evidence>
<dbReference type="RefSeq" id="WP_081933494.1">
    <property type="nucleotide sequence ID" value="NZ_JPEO01000015.1"/>
</dbReference>